<gene>
    <name evidence="1" type="ORF">S03H2_05985</name>
</gene>
<sequence length="59" mass="6417">MTITCPHCGEKRSATFKQADSGKPIICPGCGKDMHLPGWQPEKKGAEKCYHPKLSKSSS</sequence>
<organism evidence="1">
    <name type="scientific">marine sediment metagenome</name>
    <dbReference type="NCBI Taxonomy" id="412755"/>
    <lineage>
        <taxon>unclassified sequences</taxon>
        <taxon>metagenomes</taxon>
        <taxon>ecological metagenomes</taxon>
    </lineage>
</organism>
<protein>
    <recommendedName>
        <fullName evidence="2">TFIIB-type domain-containing protein</fullName>
    </recommendedName>
</protein>
<dbReference type="AlphaFoldDB" id="X1EAH5"/>
<evidence type="ECO:0000313" key="1">
    <source>
        <dbReference type="EMBL" id="GAH29592.1"/>
    </source>
</evidence>
<evidence type="ECO:0008006" key="2">
    <source>
        <dbReference type="Google" id="ProtNLM"/>
    </source>
</evidence>
<comment type="caution">
    <text evidence="1">The sequence shown here is derived from an EMBL/GenBank/DDBJ whole genome shotgun (WGS) entry which is preliminary data.</text>
</comment>
<dbReference type="EMBL" id="BARU01002558">
    <property type="protein sequence ID" value="GAH29592.1"/>
    <property type="molecule type" value="Genomic_DNA"/>
</dbReference>
<proteinExistence type="predicted"/>
<name>X1EAH5_9ZZZZ</name>
<reference evidence="1" key="1">
    <citation type="journal article" date="2014" name="Front. Microbiol.">
        <title>High frequency of phylogenetically diverse reductive dehalogenase-homologous genes in deep subseafloor sedimentary metagenomes.</title>
        <authorList>
            <person name="Kawai M."/>
            <person name="Futagami T."/>
            <person name="Toyoda A."/>
            <person name="Takaki Y."/>
            <person name="Nishi S."/>
            <person name="Hori S."/>
            <person name="Arai W."/>
            <person name="Tsubouchi T."/>
            <person name="Morono Y."/>
            <person name="Uchiyama I."/>
            <person name="Ito T."/>
            <person name="Fujiyama A."/>
            <person name="Inagaki F."/>
            <person name="Takami H."/>
        </authorList>
    </citation>
    <scope>NUCLEOTIDE SEQUENCE</scope>
    <source>
        <strain evidence="1">Expedition CK06-06</strain>
    </source>
</reference>
<accession>X1EAH5</accession>